<dbReference type="Gene3D" id="3.30.43.10">
    <property type="entry name" value="Uridine Diphospho-n-acetylenolpyruvylglucosamine Reductase, domain 2"/>
    <property type="match status" value="1"/>
</dbReference>
<dbReference type="InterPro" id="IPR050416">
    <property type="entry name" value="FAD-linked_Oxidoreductase"/>
</dbReference>
<comment type="caution">
    <text evidence="7">The sequence shown here is derived from an EMBL/GenBank/DDBJ whole genome shotgun (WGS) entry which is preliminary data.</text>
</comment>
<dbReference type="InterPro" id="IPR016166">
    <property type="entry name" value="FAD-bd_PCMH"/>
</dbReference>
<dbReference type="InterPro" id="IPR016169">
    <property type="entry name" value="FAD-bd_PCMH_sub2"/>
</dbReference>
<dbReference type="InterPro" id="IPR016164">
    <property type="entry name" value="FAD-linked_Oxase-like_C"/>
</dbReference>
<evidence type="ECO:0000313" key="8">
    <source>
        <dbReference type="Proteomes" id="UP001596504"/>
    </source>
</evidence>
<dbReference type="InterPro" id="IPR006093">
    <property type="entry name" value="Oxy_OxRdtase_FAD_BS"/>
</dbReference>
<dbReference type="RefSeq" id="WP_380667714.1">
    <property type="nucleotide sequence ID" value="NZ_JBHTCJ010000005.1"/>
</dbReference>
<evidence type="ECO:0000256" key="1">
    <source>
        <dbReference type="ARBA" id="ARBA00001974"/>
    </source>
</evidence>
<accession>A0ABW2LLS6</accession>
<dbReference type="Pfam" id="PF08031">
    <property type="entry name" value="BBE"/>
    <property type="match status" value="1"/>
</dbReference>
<dbReference type="Gene3D" id="3.30.465.10">
    <property type="match status" value="1"/>
</dbReference>
<dbReference type="SUPFAM" id="SSF55103">
    <property type="entry name" value="FAD-linked oxidases, C-terminal domain"/>
    <property type="match status" value="1"/>
</dbReference>
<comment type="similarity">
    <text evidence="2">Belongs to the oxygen-dependent FAD-linked oxidoreductase family.</text>
</comment>
<evidence type="ECO:0000256" key="2">
    <source>
        <dbReference type="ARBA" id="ARBA00005466"/>
    </source>
</evidence>
<dbReference type="EMBL" id="JBHTCJ010000005">
    <property type="protein sequence ID" value="MFC7342135.1"/>
    <property type="molecule type" value="Genomic_DNA"/>
</dbReference>
<evidence type="ECO:0000256" key="3">
    <source>
        <dbReference type="ARBA" id="ARBA00022630"/>
    </source>
</evidence>
<proteinExistence type="inferred from homology"/>
<keyword evidence="8" id="KW-1185">Reference proteome</keyword>
<dbReference type="Pfam" id="PF01565">
    <property type="entry name" value="FAD_binding_4"/>
    <property type="match status" value="1"/>
</dbReference>
<comment type="cofactor">
    <cofactor evidence="1">
        <name>FAD</name>
        <dbReference type="ChEBI" id="CHEBI:57692"/>
    </cofactor>
</comment>
<sequence>MTIGEARAVGPMLGPDDPGYEQARALFNSAVQARPRLIAPCEHAADVVAALSCARQHHFEIAVRGGGHSVAGASTVDDGLVIDMRAMNSVSVDAARRTATVGGGALWRDVDRATQSHGLATTGGRVSTTGVAGLTLGGGSGWLERKFGLACDNLLSVELITADGRRVVADEEQNTELFWGLHGGGGNFGVATSLTFRLHELPAFSAALLIWPPEDGAEVVRTYRDLAADAPDAFGGGVLYLTAPPEDFVPAALVGKLACAVLVTCAGPEQELRDQIAPLLALHPAGSMIAELPYADLQSMLDDPPGYRNYWSAEYLRELPDAAVSSFCARALDMVVPSPSQHVLFPWGGAVARAEGRWPMANRSAPWVVHPLGMWEDPADDARARDWAHALRDELEPYSTGAVYLNFIGDEGQGRVVAGFGEQNYRRLARIKSEHDPDNVFHRWHNVLPDPGATP</sequence>
<dbReference type="SUPFAM" id="SSF56176">
    <property type="entry name" value="FAD-binding/transporter-associated domain-like"/>
    <property type="match status" value="1"/>
</dbReference>
<feature type="domain" description="FAD-binding PCMH-type" evidence="6">
    <location>
        <begin position="31"/>
        <end position="201"/>
    </location>
</feature>
<dbReference type="InterPro" id="IPR006094">
    <property type="entry name" value="Oxid_FAD_bind_N"/>
</dbReference>
<gene>
    <name evidence="7" type="ORF">ACFQRI_12015</name>
</gene>
<evidence type="ECO:0000313" key="7">
    <source>
        <dbReference type="EMBL" id="MFC7342135.1"/>
    </source>
</evidence>
<evidence type="ECO:0000256" key="4">
    <source>
        <dbReference type="ARBA" id="ARBA00022827"/>
    </source>
</evidence>
<dbReference type="PROSITE" id="PS00862">
    <property type="entry name" value="OX2_COVAL_FAD"/>
    <property type="match status" value="1"/>
</dbReference>
<dbReference type="Gene3D" id="3.40.462.20">
    <property type="match status" value="1"/>
</dbReference>
<dbReference type="PANTHER" id="PTHR42973">
    <property type="entry name" value="BINDING OXIDOREDUCTASE, PUTATIVE (AFU_ORTHOLOGUE AFUA_1G17690)-RELATED"/>
    <property type="match status" value="1"/>
</dbReference>
<name>A0ABW2LLS6_9PSEU</name>
<keyword evidence="3" id="KW-0285">Flavoprotein</keyword>
<dbReference type="InterPro" id="IPR016167">
    <property type="entry name" value="FAD-bd_PCMH_sub1"/>
</dbReference>
<keyword evidence="4" id="KW-0274">FAD</keyword>
<dbReference type="InterPro" id="IPR012951">
    <property type="entry name" value="BBE"/>
</dbReference>
<evidence type="ECO:0000256" key="5">
    <source>
        <dbReference type="ARBA" id="ARBA00023002"/>
    </source>
</evidence>
<dbReference type="PANTHER" id="PTHR42973:SF39">
    <property type="entry name" value="FAD-BINDING PCMH-TYPE DOMAIN-CONTAINING PROTEIN"/>
    <property type="match status" value="1"/>
</dbReference>
<dbReference type="PROSITE" id="PS51387">
    <property type="entry name" value="FAD_PCMH"/>
    <property type="match status" value="1"/>
</dbReference>
<reference evidence="8" key="1">
    <citation type="journal article" date="2019" name="Int. J. Syst. Evol. Microbiol.">
        <title>The Global Catalogue of Microorganisms (GCM) 10K type strain sequencing project: providing services to taxonomists for standard genome sequencing and annotation.</title>
        <authorList>
            <consortium name="The Broad Institute Genomics Platform"/>
            <consortium name="The Broad Institute Genome Sequencing Center for Infectious Disease"/>
            <person name="Wu L."/>
            <person name="Ma J."/>
        </authorList>
    </citation>
    <scope>NUCLEOTIDE SEQUENCE [LARGE SCALE GENOMIC DNA]</scope>
    <source>
        <strain evidence="8">WLHS5</strain>
    </source>
</reference>
<evidence type="ECO:0000259" key="6">
    <source>
        <dbReference type="PROSITE" id="PS51387"/>
    </source>
</evidence>
<organism evidence="7 8">
    <name type="scientific">Saccharopolyspora griseoalba</name>
    <dbReference type="NCBI Taxonomy" id="1431848"/>
    <lineage>
        <taxon>Bacteria</taxon>
        <taxon>Bacillati</taxon>
        <taxon>Actinomycetota</taxon>
        <taxon>Actinomycetes</taxon>
        <taxon>Pseudonocardiales</taxon>
        <taxon>Pseudonocardiaceae</taxon>
        <taxon>Saccharopolyspora</taxon>
    </lineage>
</organism>
<protein>
    <submittedName>
        <fullName evidence="7">FAD-binding oxidoreductase</fullName>
    </submittedName>
</protein>
<dbReference type="InterPro" id="IPR036318">
    <property type="entry name" value="FAD-bd_PCMH-like_sf"/>
</dbReference>
<dbReference type="Proteomes" id="UP001596504">
    <property type="component" value="Unassembled WGS sequence"/>
</dbReference>
<keyword evidence="5" id="KW-0560">Oxidoreductase</keyword>